<dbReference type="HOGENOM" id="CLU_969080_0_0_6"/>
<evidence type="ECO:0000313" key="3">
    <source>
        <dbReference type="EMBL" id="CBJ11994.1"/>
    </source>
</evidence>
<feature type="transmembrane region" description="Helical" evidence="1">
    <location>
        <begin position="17"/>
        <end position="35"/>
    </location>
</feature>
<keyword evidence="1" id="KW-1133">Transmembrane helix</keyword>
<dbReference type="GeneID" id="40925844"/>
<dbReference type="GO" id="GO:0006355">
    <property type="term" value="P:regulation of DNA-templated transcription"/>
    <property type="evidence" value="ECO:0007669"/>
    <property type="project" value="InterPro"/>
</dbReference>
<protein>
    <submittedName>
        <fullName evidence="3">Putative transcriptional regulator, LuxR family</fullName>
    </submittedName>
</protein>
<keyword evidence="4" id="KW-1185">Reference proteome</keyword>
<dbReference type="PROSITE" id="PS00622">
    <property type="entry name" value="HTH_LUXR_1"/>
    <property type="match status" value="1"/>
</dbReference>
<dbReference type="Gene3D" id="1.10.10.10">
    <property type="entry name" value="Winged helix-like DNA-binding domain superfamily/Winged helix DNA-binding domain"/>
    <property type="match status" value="1"/>
</dbReference>
<dbReference type="OrthoDB" id="5650388at2"/>
<gene>
    <name evidence="3" type="ordered locus">LLO_1620</name>
</gene>
<proteinExistence type="predicted"/>
<dbReference type="PROSITE" id="PS50043">
    <property type="entry name" value="HTH_LUXR_2"/>
    <property type="match status" value="1"/>
</dbReference>
<dbReference type="SUPFAM" id="SSF46894">
    <property type="entry name" value="C-terminal effector domain of the bipartite response regulators"/>
    <property type="match status" value="1"/>
</dbReference>
<evidence type="ECO:0000256" key="1">
    <source>
        <dbReference type="SAM" id="Phobius"/>
    </source>
</evidence>
<accession>D3HSV4</accession>
<dbReference type="InterPro" id="IPR000792">
    <property type="entry name" value="Tscrpt_reg_LuxR_C"/>
</dbReference>
<dbReference type="PRINTS" id="PR00038">
    <property type="entry name" value="HTHLUXR"/>
</dbReference>
<dbReference type="EMBL" id="FN650140">
    <property type="protein sequence ID" value="CBJ11994.1"/>
    <property type="molecule type" value="Genomic_DNA"/>
</dbReference>
<dbReference type="GO" id="GO:0003677">
    <property type="term" value="F:DNA binding"/>
    <property type="evidence" value="ECO:0007669"/>
    <property type="project" value="InterPro"/>
</dbReference>
<evidence type="ECO:0000259" key="2">
    <source>
        <dbReference type="PROSITE" id="PS50043"/>
    </source>
</evidence>
<dbReference type="SMART" id="SM00421">
    <property type="entry name" value="HTH_LUXR"/>
    <property type="match status" value="1"/>
</dbReference>
<feature type="domain" description="HTH luxR-type" evidence="2">
    <location>
        <begin position="215"/>
        <end position="280"/>
    </location>
</feature>
<organism evidence="3 4">
    <name type="scientific">Legionella longbeachae serogroup 1 (strain NSW150)</name>
    <dbReference type="NCBI Taxonomy" id="661367"/>
    <lineage>
        <taxon>Bacteria</taxon>
        <taxon>Pseudomonadati</taxon>
        <taxon>Pseudomonadota</taxon>
        <taxon>Gammaproteobacteria</taxon>
        <taxon>Legionellales</taxon>
        <taxon>Legionellaceae</taxon>
        <taxon>Legionella</taxon>
    </lineage>
</organism>
<keyword evidence="1" id="KW-0812">Transmembrane</keyword>
<dbReference type="InterPro" id="IPR036388">
    <property type="entry name" value="WH-like_DNA-bd_sf"/>
</dbReference>
<dbReference type="InterPro" id="IPR016032">
    <property type="entry name" value="Sig_transdc_resp-reg_C-effctor"/>
</dbReference>
<dbReference type="Proteomes" id="UP000001060">
    <property type="component" value="Chromosome"/>
</dbReference>
<dbReference type="KEGG" id="llo:LLO_1620"/>
<dbReference type="STRING" id="661367.LLO_1620"/>
<dbReference type="eggNOG" id="COG2771">
    <property type="taxonomic scope" value="Bacteria"/>
</dbReference>
<name>D3HSV4_LEGLN</name>
<sequence>MKALNNMKVYTSYLGSLYQHIFVNTPIFCWGYFYYDLSGRCLQLMSDKPLLEAFFKNDLFINQILSNDINPKEFYASDIIHDEMLENSIKKTLVDQKYTYFFDIAYNHENYTEVYTFASISSAHKSNNFILNNIDILKVISQDLATRSRRLLTKDNTLILPQDFIIEINSKKAASRIPDNSLNLKKMILERQRSSSKLKEMVNDNVFDFNNLPFNFMSAKQLTLKEKEVVYLYYHGFNVHRIADILDISKRTVDKHFENIKRKLDCDSIGQIIPILMRSNISINQFIQSS</sequence>
<dbReference type="AlphaFoldDB" id="D3HSV4"/>
<reference evidence="3 4" key="1">
    <citation type="journal article" date="2010" name="PLoS Genet.">
        <title>Analysis of the Legionella longbeachae genome and transcriptome uncovers unique strategies to cause Legionnaires' disease.</title>
        <authorList>
            <person name="Cazalet C."/>
            <person name="Gomez-Valero L."/>
            <person name="Rusniok C."/>
            <person name="Lomma M."/>
            <person name="Dervins-Ravault D."/>
            <person name="Newton H."/>
            <person name="Sansom F."/>
            <person name="Jarraud S."/>
            <person name="Zidane N."/>
            <person name="Ma L."/>
            <person name="Bouchier C."/>
            <person name="Etienne J."/>
            <person name="Hartland E."/>
            <person name="Buchrieser C."/>
        </authorList>
    </citation>
    <scope>NUCLEOTIDE SEQUENCE [LARGE SCALE GENOMIC DNA]</scope>
    <source>
        <strain evidence="3 4">NSW150</strain>
    </source>
</reference>
<evidence type="ECO:0000313" key="4">
    <source>
        <dbReference type="Proteomes" id="UP000001060"/>
    </source>
</evidence>
<dbReference type="Pfam" id="PF00196">
    <property type="entry name" value="GerE"/>
    <property type="match status" value="1"/>
</dbReference>
<dbReference type="RefSeq" id="WP_003631576.1">
    <property type="nucleotide sequence ID" value="NC_013861.1"/>
</dbReference>
<keyword evidence="1" id="KW-0472">Membrane</keyword>